<evidence type="ECO:0000313" key="1">
    <source>
        <dbReference type="EMBL" id="GAH24144.1"/>
    </source>
</evidence>
<protein>
    <submittedName>
        <fullName evidence="1">Uncharacterized protein</fullName>
    </submittedName>
</protein>
<proteinExistence type="predicted"/>
<gene>
    <name evidence="1" type="ORF">S03H2_05114</name>
</gene>
<dbReference type="EMBL" id="BARU01002099">
    <property type="protein sequence ID" value="GAH24144.1"/>
    <property type="molecule type" value="Genomic_DNA"/>
</dbReference>
<name>X1F442_9ZZZZ</name>
<organism evidence="1">
    <name type="scientific">marine sediment metagenome</name>
    <dbReference type="NCBI Taxonomy" id="412755"/>
    <lineage>
        <taxon>unclassified sequences</taxon>
        <taxon>metagenomes</taxon>
        <taxon>ecological metagenomes</taxon>
    </lineage>
</organism>
<sequence>EANGEMTRLFDVYYSGRNPYEVRTQYPGLSQEALFPIHFGRFPGDEDVILPAPLDKKLDLILEYDFTQSATEGFASSGHEFSIYLNALSPEGHDLPNKRILTTTHQDDYTTAASGAKRFPLTIDPRRYLRALYLQAYETLICENVDVTHAKLIYNNDEVMSGSWEQWQRKNADDCKLNFIKYLQTYPSTVNDEIKTRIPGITGQAGMQAQYDEVSGAVTEYITSITADEIVMANSAADILGMLILRSEVIPTVIVLDLDIDKTMGHVIHQEGVGELIIQDSAAGAAVKLYEQSLEAWHP</sequence>
<comment type="caution">
    <text evidence="1">The sequence shown here is derived from an EMBL/GenBank/DDBJ whole genome shotgun (WGS) entry which is preliminary data.</text>
</comment>
<accession>X1F442</accession>
<reference evidence="1" key="1">
    <citation type="journal article" date="2014" name="Front. Microbiol.">
        <title>High frequency of phylogenetically diverse reductive dehalogenase-homologous genes in deep subseafloor sedimentary metagenomes.</title>
        <authorList>
            <person name="Kawai M."/>
            <person name="Futagami T."/>
            <person name="Toyoda A."/>
            <person name="Takaki Y."/>
            <person name="Nishi S."/>
            <person name="Hori S."/>
            <person name="Arai W."/>
            <person name="Tsubouchi T."/>
            <person name="Morono Y."/>
            <person name="Uchiyama I."/>
            <person name="Ito T."/>
            <person name="Fujiyama A."/>
            <person name="Inagaki F."/>
            <person name="Takami H."/>
        </authorList>
    </citation>
    <scope>NUCLEOTIDE SEQUENCE</scope>
    <source>
        <strain evidence="1">Expedition CK06-06</strain>
    </source>
</reference>
<dbReference type="AlphaFoldDB" id="X1F442"/>
<feature type="non-terminal residue" evidence="1">
    <location>
        <position position="1"/>
    </location>
</feature>